<dbReference type="PANTHER" id="PTHR42829:SF2">
    <property type="entry name" value="NADH-UBIQUINONE OXIDOREDUCTASE CHAIN 5"/>
    <property type="match status" value="1"/>
</dbReference>
<protein>
    <recommendedName>
        <fullName evidence="3 16">NADH-ubiquinone oxidoreductase chain 5</fullName>
        <ecNumber evidence="2 16">7.1.1.2</ecNumber>
    </recommendedName>
</protein>
<evidence type="ECO:0000256" key="11">
    <source>
        <dbReference type="ARBA" id="ARBA00023027"/>
    </source>
</evidence>
<evidence type="ECO:0000256" key="16">
    <source>
        <dbReference type="RuleBase" id="RU003404"/>
    </source>
</evidence>
<sequence>MFKSMKFSSICSVTLFTYFILMFPLLIYLTLSNKIILLEWEILSNSSYSITFPLILDPISVSFSCVVCLISACVMFFTSSYMSADPFLTRFVWLVMLFVLSMNILVFVPSIISLLLGWDGLGIVSFALVIYYQNMKSLAAGMVTALANRIGDVLLLISIAICANEANWNMMLIWENSMFPWLCLCIMVGAMTKSAQIPFSAWLPAAMAAPTPVSALVHSSTLVTAGIFILIRFYYLLAAWPLFNFLALFIGTITLLMAGIGANHEHDLKKIIALSTLSQLGVMMLSLGLGAWNLTLFHLYTHALFKALLFLCAGAIIHNNSNVQDIRSFGALAPQMPLTITCLNIANLALCGAPFLSGFYSKDLILETCLYNPTNSIALILIFLATGMTAAYSIRLSLVTLWQESSNLPLTQNSDEDWVVTTPIIILTLAAISGGLILQTMFFYFNESIYLPLTHKLLTISVTLAGAWIALNIWKLKLTKSPDGSLMNSFFSTMWFLSMITTQPNMIKPFMWAKTMTKSIDQGWLEVLGGKGTLNLATKASTMTQILQSKYINTMVSVMLFTAAGAIFLMYYSDSLSPSA</sequence>
<keyword evidence="11 16" id="KW-0520">NAD</keyword>
<keyword evidence="8" id="KW-1278">Translocase</keyword>
<feature type="transmembrane region" description="Helical" evidence="16">
    <location>
        <begin position="87"/>
        <end position="105"/>
    </location>
</feature>
<feature type="transmembrane region" description="Helical" evidence="16">
    <location>
        <begin position="377"/>
        <end position="398"/>
    </location>
</feature>
<feature type="transmembrane region" description="Helical" evidence="16">
    <location>
        <begin position="50"/>
        <end position="75"/>
    </location>
</feature>
<dbReference type="GO" id="GO:0005743">
    <property type="term" value="C:mitochondrial inner membrane"/>
    <property type="evidence" value="ECO:0007669"/>
    <property type="project" value="UniProtKB-SubCell"/>
</dbReference>
<dbReference type="GO" id="GO:0008137">
    <property type="term" value="F:NADH dehydrogenase (ubiquinone) activity"/>
    <property type="evidence" value="ECO:0007669"/>
    <property type="project" value="UniProtKB-EC"/>
</dbReference>
<dbReference type="AlphaFoldDB" id="A0A075D047"/>
<evidence type="ECO:0000256" key="1">
    <source>
        <dbReference type="ARBA" id="ARBA00004448"/>
    </source>
</evidence>
<evidence type="ECO:0000259" key="19">
    <source>
        <dbReference type="Pfam" id="PF06455"/>
    </source>
</evidence>
<feature type="transmembrane region" description="Helical" evidence="16">
    <location>
        <begin position="7"/>
        <end position="30"/>
    </location>
</feature>
<dbReference type="InterPro" id="IPR001750">
    <property type="entry name" value="ND/Mrp_TM"/>
</dbReference>
<evidence type="ECO:0000256" key="3">
    <source>
        <dbReference type="ARBA" id="ARBA00021096"/>
    </source>
</evidence>
<evidence type="ECO:0000256" key="8">
    <source>
        <dbReference type="ARBA" id="ARBA00022967"/>
    </source>
</evidence>
<evidence type="ECO:0000259" key="17">
    <source>
        <dbReference type="Pfam" id="PF00361"/>
    </source>
</evidence>
<keyword evidence="5" id="KW-0679">Respiratory chain</keyword>
<evidence type="ECO:0000256" key="13">
    <source>
        <dbReference type="ARBA" id="ARBA00023128"/>
    </source>
</evidence>
<dbReference type="InterPro" id="IPR001516">
    <property type="entry name" value="Proton_antipo_N"/>
</dbReference>
<comment type="similarity">
    <text evidence="16">Belongs to the complex I subunit 5 family.</text>
</comment>
<feature type="domain" description="NADH-Ubiquinone oxidoreductase (complex I) chain 5 N-terminal" evidence="18">
    <location>
        <begin position="44"/>
        <end position="91"/>
    </location>
</feature>
<dbReference type="PRINTS" id="PR01434">
    <property type="entry name" value="NADHDHGNASE5"/>
</dbReference>
<dbReference type="InterPro" id="IPR010934">
    <property type="entry name" value="NADH_DH_su5_C"/>
</dbReference>
<feature type="transmembrane region" description="Helical" evidence="16">
    <location>
        <begin position="241"/>
        <end position="259"/>
    </location>
</feature>
<keyword evidence="10 16" id="KW-1133">Transmembrane helix</keyword>
<proteinExistence type="inferred from homology"/>
<dbReference type="GO" id="GO:0003954">
    <property type="term" value="F:NADH dehydrogenase activity"/>
    <property type="evidence" value="ECO:0007669"/>
    <property type="project" value="TreeGrafter"/>
</dbReference>
<feature type="transmembrane region" description="Helical" evidence="16">
    <location>
        <begin position="418"/>
        <end position="445"/>
    </location>
</feature>
<keyword evidence="12 16" id="KW-0830">Ubiquinone</keyword>
<feature type="transmembrane region" description="Helical" evidence="16">
    <location>
        <begin position="338"/>
        <end position="357"/>
    </location>
</feature>
<feature type="transmembrane region" description="Helical" evidence="16">
    <location>
        <begin position="551"/>
        <end position="572"/>
    </location>
</feature>
<dbReference type="Pfam" id="PF06455">
    <property type="entry name" value="NADH5_C"/>
    <property type="match status" value="1"/>
</dbReference>
<feature type="transmembrane region" description="Helical" evidence="16">
    <location>
        <begin position="457"/>
        <end position="474"/>
    </location>
</feature>
<evidence type="ECO:0000256" key="4">
    <source>
        <dbReference type="ARBA" id="ARBA00022448"/>
    </source>
</evidence>
<dbReference type="Pfam" id="PF00361">
    <property type="entry name" value="Proton_antipo_M"/>
    <property type="match status" value="1"/>
</dbReference>
<comment type="catalytic activity">
    <reaction evidence="15 16">
        <text>a ubiquinone + NADH + 5 H(+)(in) = a ubiquinol + NAD(+) + 4 H(+)(out)</text>
        <dbReference type="Rhea" id="RHEA:29091"/>
        <dbReference type="Rhea" id="RHEA-COMP:9565"/>
        <dbReference type="Rhea" id="RHEA-COMP:9566"/>
        <dbReference type="ChEBI" id="CHEBI:15378"/>
        <dbReference type="ChEBI" id="CHEBI:16389"/>
        <dbReference type="ChEBI" id="CHEBI:17976"/>
        <dbReference type="ChEBI" id="CHEBI:57540"/>
        <dbReference type="ChEBI" id="CHEBI:57945"/>
        <dbReference type="EC" id="7.1.1.2"/>
    </reaction>
</comment>
<keyword evidence="6 16" id="KW-0812">Transmembrane</keyword>
<evidence type="ECO:0000256" key="2">
    <source>
        <dbReference type="ARBA" id="ARBA00012944"/>
    </source>
</evidence>
<evidence type="ECO:0000256" key="6">
    <source>
        <dbReference type="ARBA" id="ARBA00022692"/>
    </source>
</evidence>
<name>A0A075D047_9GAST</name>
<reference evidence="20" key="2">
    <citation type="journal article" date="2014" name="Mar. Genomics">
        <title>Sequence and comparison of mitochondrial genomes in the genus Nerita (Gastropoda: Neritimorpha: Neritidae) and phylogenetic considerations among gastropods.</title>
        <authorList>
            <person name="Arquez M."/>
            <person name="Colgan D."/>
            <person name="Castro L.R."/>
        </authorList>
    </citation>
    <scope>NUCLEOTIDE SEQUENCE</scope>
</reference>
<dbReference type="Pfam" id="PF00662">
    <property type="entry name" value="Proton_antipo_N"/>
    <property type="match status" value="1"/>
</dbReference>
<reference evidence="20" key="1">
    <citation type="submission" date="2013-10" db="EMBL/GenBank/DDBJ databases">
        <authorList>
            <person name="Arquez Mendoza M.A."/>
            <person name="Castro Garcia L.R."/>
        </authorList>
    </citation>
    <scope>NUCLEOTIDE SEQUENCE</scope>
</reference>
<evidence type="ECO:0000256" key="5">
    <source>
        <dbReference type="ARBA" id="ARBA00022660"/>
    </source>
</evidence>
<feature type="transmembrane region" description="Helical" evidence="16">
    <location>
        <begin position="111"/>
        <end position="132"/>
    </location>
</feature>
<accession>A0A075D047</accession>
<evidence type="ECO:0000313" key="20">
    <source>
        <dbReference type="EMBL" id="AHC94340.1"/>
    </source>
</evidence>
<feature type="transmembrane region" description="Helical" evidence="16">
    <location>
        <begin position="486"/>
        <end position="507"/>
    </location>
</feature>
<dbReference type="PANTHER" id="PTHR42829">
    <property type="entry name" value="NADH-UBIQUINONE OXIDOREDUCTASE CHAIN 5"/>
    <property type="match status" value="1"/>
</dbReference>
<feature type="domain" description="NADH:quinone oxidoreductase/Mrp antiporter transmembrane" evidence="17">
    <location>
        <begin position="110"/>
        <end position="386"/>
    </location>
</feature>
<feature type="transmembrane region" description="Helical" evidence="16">
    <location>
        <begin position="297"/>
        <end position="317"/>
    </location>
</feature>
<organism evidence="20">
    <name type="scientific">Nerita tessellata</name>
    <dbReference type="NCBI Taxonomy" id="537792"/>
    <lineage>
        <taxon>Eukaryota</taxon>
        <taxon>Metazoa</taxon>
        <taxon>Spiralia</taxon>
        <taxon>Lophotrochozoa</taxon>
        <taxon>Mollusca</taxon>
        <taxon>Gastropoda</taxon>
        <taxon>Neritimorpha</taxon>
        <taxon>Cycloneritida</taxon>
        <taxon>Neritoidea</taxon>
        <taxon>Neritidae</taxon>
        <taxon>Nerita</taxon>
    </lineage>
</organism>
<dbReference type="InterPro" id="IPR003945">
    <property type="entry name" value="NU5C-like"/>
</dbReference>
<keyword evidence="14 16" id="KW-0472">Membrane</keyword>
<evidence type="ECO:0000256" key="7">
    <source>
        <dbReference type="ARBA" id="ARBA00022792"/>
    </source>
</evidence>
<comment type="function">
    <text evidence="16">Core subunit of the mitochondrial membrane respiratory chain NADH dehydrogenase (Complex I) which catalyzes electron transfer from NADH through the respiratory chain, using ubiquinone as an electron acceptor. Essential for the catalytic activity and assembly of complex I.</text>
</comment>
<geneLocation type="mitochondrion" evidence="20"/>
<comment type="subcellular location">
    <subcellularLocation>
        <location evidence="1">Mitochondrion inner membrane</location>
        <topology evidence="1">Multi-pass membrane protein</topology>
    </subcellularLocation>
</comment>
<feature type="transmembrane region" description="Helical" evidence="16">
    <location>
        <begin position="179"/>
        <end position="203"/>
    </location>
</feature>
<feature type="domain" description="NADH dehydrogenase subunit 5 C-terminal" evidence="19">
    <location>
        <begin position="392"/>
        <end position="570"/>
    </location>
</feature>
<dbReference type="EC" id="7.1.1.2" evidence="2 16"/>
<keyword evidence="9" id="KW-0249">Electron transport</keyword>
<evidence type="ECO:0000259" key="18">
    <source>
        <dbReference type="Pfam" id="PF00662"/>
    </source>
</evidence>
<evidence type="ECO:0000256" key="12">
    <source>
        <dbReference type="ARBA" id="ARBA00023075"/>
    </source>
</evidence>
<evidence type="ECO:0000256" key="9">
    <source>
        <dbReference type="ARBA" id="ARBA00022982"/>
    </source>
</evidence>
<feature type="transmembrane region" description="Helical" evidence="16">
    <location>
        <begin position="215"/>
        <end position="235"/>
    </location>
</feature>
<keyword evidence="4 16" id="KW-0813">Transport</keyword>
<evidence type="ECO:0000256" key="10">
    <source>
        <dbReference type="ARBA" id="ARBA00022989"/>
    </source>
</evidence>
<keyword evidence="13 16" id="KW-0496">Mitochondrion</keyword>
<dbReference type="GO" id="GO:0042773">
    <property type="term" value="P:ATP synthesis coupled electron transport"/>
    <property type="evidence" value="ECO:0007669"/>
    <property type="project" value="InterPro"/>
</dbReference>
<keyword evidence="7" id="KW-0999">Mitochondrion inner membrane</keyword>
<gene>
    <name evidence="20" type="primary">nad5</name>
</gene>
<evidence type="ECO:0000256" key="14">
    <source>
        <dbReference type="ARBA" id="ARBA00023136"/>
    </source>
</evidence>
<dbReference type="GO" id="GO:0015990">
    <property type="term" value="P:electron transport coupled proton transport"/>
    <property type="evidence" value="ECO:0007669"/>
    <property type="project" value="TreeGrafter"/>
</dbReference>
<dbReference type="EMBL" id="KF728889">
    <property type="protein sequence ID" value="AHC94340.1"/>
    <property type="molecule type" value="Genomic_DNA"/>
</dbReference>
<evidence type="ECO:0000256" key="15">
    <source>
        <dbReference type="ARBA" id="ARBA00049551"/>
    </source>
</evidence>
<feature type="transmembrane region" description="Helical" evidence="16">
    <location>
        <begin position="271"/>
        <end position="291"/>
    </location>
</feature>